<dbReference type="EMBL" id="SWFT01000105">
    <property type="protein sequence ID" value="KAA8901036.1"/>
    <property type="molecule type" value="Genomic_DNA"/>
</dbReference>
<dbReference type="Proteomes" id="UP000449547">
    <property type="component" value="Unassembled WGS sequence"/>
</dbReference>
<dbReference type="InterPro" id="IPR055504">
    <property type="entry name" value="DUF7076"/>
</dbReference>
<gene>
    <name evidence="10" type="ORF">DIURU_003406</name>
</gene>
<dbReference type="RefSeq" id="XP_034011659.1">
    <property type="nucleotide sequence ID" value="XM_034156165.1"/>
</dbReference>
<dbReference type="Pfam" id="PF23273">
    <property type="entry name" value="DUF7076"/>
    <property type="match status" value="1"/>
</dbReference>
<dbReference type="InterPro" id="IPR056913">
    <property type="entry name" value="TRAPPC10/Trs130_N"/>
</dbReference>
<dbReference type="Pfam" id="PF23274">
    <property type="entry name" value="DUF7077"/>
    <property type="match status" value="1"/>
</dbReference>
<evidence type="ECO:0000259" key="7">
    <source>
        <dbReference type="Pfam" id="PF23274"/>
    </source>
</evidence>
<name>A0A642UMW3_DIURU</name>
<feature type="domain" description="DUF7078" evidence="8">
    <location>
        <begin position="933"/>
        <end position="1017"/>
    </location>
</feature>
<evidence type="ECO:0000259" key="6">
    <source>
        <dbReference type="Pfam" id="PF23273"/>
    </source>
</evidence>
<evidence type="ECO:0000259" key="8">
    <source>
        <dbReference type="Pfam" id="PF23285"/>
    </source>
</evidence>
<evidence type="ECO:0000259" key="9">
    <source>
        <dbReference type="Pfam" id="PF24967"/>
    </source>
</evidence>
<evidence type="ECO:0008006" key="12">
    <source>
        <dbReference type="Google" id="ProtNLM"/>
    </source>
</evidence>
<organism evidence="10 11">
    <name type="scientific">Diutina rugosa</name>
    <name type="common">Yeast</name>
    <name type="synonym">Candida rugosa</name>
    <dbReference type="NCBI Taxonomy" id="5481"/>
    <lineage>
        <taxon>Eukaryota</taxon>
        <taxon>Fungi</taxon>
        <taxon>Dikarya</taxon>
        <taxon>Ascomycota</taxon>
        <taxon>Saccharomycotina</taxon>
        <taxon>Pichiomycetes</taxon>
        <taxon>Debaryomycetaceae</taxon>
        <taxon>Diutina</taxon>
    </lineage>
</organism>
<dbReference type="InterPro" id="IPR022233">
    <property type="entry name" value="TRAPPC10/Trs130_C"/>
</dbReference>
<evidence type="ECO:0000259" key="4">
    <source>
        <dbReference type="Pfam" id="PF12584"/>
    </source>
</evidence>
<reference evidence="10 11" key="1">
    <citation type="submission" date="2019-07" db="EMBL/GenBank/DDBJ databases">
        <title>Genome assembly of two rare yeast pathogens: Diutina rugosa and Trichomonascus ciferrii.</title>
        <authorList>
            <person name="Mixao V."/>
            <person name="Saus E."/>
            <person name="Hansen A."/>
            <person name="Lass-Flor C."/>
            <person name="Gabaldon T."/>
        </authorList>
    </citation>
    <scope>NUCLEOTIDE SEQUENCE [LARGE SCALE GENOMIC DNA]</scope>
    <source>
        <strain evidence="10 11">CBS 613</strain>
    </source>
</reference>
<dbReference type="PANTHER" id="PTHR13251:SF3">
    <property type="entry name" value="TRAFFICKING PROTEIN PARTICLE COMPLEX SUBUNIT 10"/>
    <property type="match status" value="1"/>
</dbReference>
<feature type="domain" description="TRAPPC10/Trs130 N-terminal" evidence="5">
    <location>
        <begin position="20"/>
        <end position="296"/>
    </location>
</feature>
<protein>
    <recommendedName>
        <fullName evidence="12">Trafficking protein particle complex subunit 11 domain-containing protein</fullName>
    </recommendedName>
</protein>
<dbReference type="GeneID" id="54782057"/>
<evidence type="ECO:0000259" key="5">
    <source>
        <dbReference type="Pfam" id="PF23036"/>
    </source>
</evidence>
<dbReference type="GO" id="GO:0006891">
    <property type="term" value="P:intra-Golgi vesicle-mediated transport"/>
    <property type="evidence" value="ECO:0007669"/>
    <property type="project" value="TreeGrafter"/>
</dbReference>
<evidence type="ECO:0000256" key="2">
    <source>
        <dbReference type="ARBA" id="ARBA00022448"/>
    </source>
</evidence>
<keyword evidence="11" id="KW-1185">Reference proteome</keyword>
<feature type="domain" description="Trs130 NTS" evidence="9">
    <location>
        <begin position="310"/>
        <end position="518"/>
    </location>
</feature>
<accession>A0A642UMW3</accession>
<dbReference type="InterPro" id="IPR055505">
    <property type="entry name" value="DUF7077"/>
</dbReference>
<keyword evidence="3" id="KW-0333">Golgi apparatus</keyword>
<feature type="domain" description="DUF7076" evidence="6">
    <location>
        <begin position="564"/>
        <end position="674"/>
    </location>
</feature>
<sequence>MDPDMLSVGFYDPFSVYPRKDFESKFPLTSLHWKYDAARPVQSIPLLPVKMVEEVPKANAKSIASVYARIMFVKFDNLDEYRSQVRPLIKEWLKQLVTPAGDWMIVYVAPANSKEKQSTIIKVSNFGKLLRDFGPEGKELTGLGFTPTFDRTRICKYRQGNSELLTDVIVNLKGLLVDSFSQKYAYFSRELAPPQAEKGRVQKPIERIRLKFGLAGLLNDMHLFQDALEVFNDMSSNDVVALLQEFPPQSTVSISPVLKQRFFAQYKYLPEKDPQLFDILCTIFANQSALLQSLATHATTISISAIYVSQLFQKSIDFLSELLVNYRQSLLLAEFAIRMIDEYISLPLVAKLIGENSKQGNEYDLHEILEFRGELLLFQRSRYKDIAINYYGYTVIGVSDVSIEERSNHSSGNPVKEKPMITYQPIIDAMSTPETFYAFYENLTESIIKDFVKSGREKTIDIMSIDLALMAYQQGHYKQALSIIQDSYDYFISKGWNFMGGFLLEIYLDCLHHDTDENYEKLTLGTLKLFFSIFHHGRVVNSIGVNNYGAIKHHEYFESLVNRIRAYSSKIDRVLTFPLEFAYEIKPFIGSEKNRYFIKMSIPNRSPLNLEFKAIELVLEDSDGMELEFTTEGIEIHSESTETVKLWSKDFKEGQFQPKRLTIQVYENLVYTKEFPMPKNTTSDLTIQHSEPGSSTLSVNDIPATNDTVGGLMEKRENESKVILRMFQHSSSVWCEFTNTEEIELGITEVNFCIHSSDEQLEDVEVTVVPATPGVTLSIQSRILLDNPIPPHSTHTIRIPFTYYSDNKLVNLGAMLRYRSGDKWHSHTMSSTVDITLEVSVTVQDSFRAQFLYSKFTIGSSQAMSPLRLLSSELVSSDNDKSFEIVSPVYPKLNQLVVFSDQPASLFYKIIPRVSELSPSRCFDLYVSYMSLKKECQQVTLEALESALETIDASSLMYLCRTKILSKAQFDINHYALYGSVKVVNAQELLDWSEEQLKNFIPDTSKIMPVLSSVLSTIQSSATCVSDFYKLHISVPMPILNFLQIVSYNFDRKSQFSVGEPIKMTLAVKTIDKWTGPGDEWKDCKFELTIPSDDNWSVTGLLKTTFIPKEAPFMVELVLVPLVVGKLPLPKVLIKHSPEKPHLLVDFAYANGSETLLIVPESESITFTF</sequence>
<dbReference type="GO" id="GO:0034498">
    <property type="term" value="P:early endosome to Golgi transport"/>
    <property type="evidence" value="ECO:0007669"/>
    <property type="project" value="TreeGrafter"/>
</dbReference>
<dbReference type="Pfam" id="PF23036">
    <property type="entry name" value="TRAPPC10_1st"/>
    <property type="match status" value="1"/>
</dbReference>
<evidence type="ECO:0000313" key="11">
    <source>
        <dbReference type="Proteomes" id="UP000449547"/>
    </source>
</evidence>
<proteinExistence type="predicted"/>
<evidence type="ECO:0000256" key="1">
    <source>
        <dbReference type="ARBA" id="ARBA00004555"/>
    </source>
</evidence>
<dbReference type="PANTHER" id="PTHR13251">
    <property type="entry name" value="EPILEPSY HOLOPROSENCEPHALY CANDIDATE 1/TMEM1"/>
    <property type="match status" value="1"/>
</dbReference>
<dbReference type="InterPro" id="IPR055506">
    <property type="entry name" value="DUF7078"/>
</dbReference>
<feature type="domain" description="DUF7077" evidence="7">
    <location>
        <begin position="731"/>
        <end position="834"/>
    </location>
</feature>
<dbReference type="AlphaFoldDB" id="A0A642UMW3"/>
<dbReference type="GO" id="GO:1990071">
    <property type="term" value="C:TRAPPII protein complex"/>
    <property type="evidence" value="ECO:0007669"/>
    <property type="project" value="InterPro"/>
</dbReference>
<dbReference type="Pfam" id="PF24967">
    <property type="entry name" value="NTS_TR130"/>
    <property type="match status" value="1"/>
</dbReference>
<dbReference type="InterPro" id="IPR056916">
    <property type="entry name" value="NTS_TR130"/>
</dbReference>
<comment type="subcellular location">
    <subcellularLocation>
        <location evidence="1">Golgi apparatus</location>
    </subcellularLocation>
</comment>
<evidence type="ECO:0000313" key="10">
    <source>
        <dbReference type="EMBL" id="KAA8901036.1"/>
    </source>
</evidence>
<keyword evidence="2" id="KW-0813">Transport</keyword>
<dbReference type="OrthoDB" id="10256906at2759"/>
<dbReference type="GO" id="GO:0005829">
    <property type="term" value="C:cytosol"/>
    <property type="evidence" value="ECO:0007669"/>
    <property type="project" value="GOC"/>
</dbReference>
<feature type="domain" description="TRAPPC10/Trs130 C-terminal" evidence="4">
    <location>
        <begin position="1051"/>
        <end position="1140"/>
    </location>
</feature>
<dbReference type="OMA" id="YEIHANP"/>
<dbReference type="Pfam" id="PF12584">
    <property type="entry name" value="TRAPPC10"/>
    <property type="match status" value="1"/>
</dbReference>
<dbReference type="InterPro" id="IPR045126">
    <property type="entry name" value="TRAPPC10/Trs130"/>
</dbReference>
<evidence type="ECO:0000256" key="3">
    <source>
        <dbReference type="ARBA" id="ARBA00023034"/>
    </source>
</evidence>
<comment type="caution">
    <text evidence="10">The sequence shown here is derived from an EMBL/GenBank/DDBJ whole genome shotgun (WGS) entry which is preliminary data.</text>
</comment>
<dbReference type="VEuPathDB" id="FungiDB:DIURU_003406"/>
<dbReference type="Pfam" id="PF23285">
    <property type="entry name" value="DUF7078"/>
    <property type="match status" value="1"/>
</dbReference>